<accession>A0A395T9K6</accession>
<dbReference type="AlphaFoldDB" id="A0A395T9K6"/>
<proteinExistence type="predicted"/>
<protein>
    <submittedName>
        <fullName evidence="1">Uncharacterized protein</fullName>
    </submittedName>
</protein>
<dbReference type="Gene3D" id="2.100.10.50">
    <property type="match status" value="1"/>
</dbReference>
<keyword evidence="2" id="KW-1185">Reference proteome</keyword>
<sequence>MTVVHVPHTSNIRDFISKIEVSYSADQPSDCVSEIFGRSADINKGQGGEYVWLKVHYATKPIDLVSNIWFERCDRKIEGLDDLAKGAGGQYRYLHIKNDMSQPRYVTEVALFRDDSRHDGVPEGWDGMTTDINAGRKGDFLYLLWKTKEYVGPKHD</sequence>
<evidence type="ECO:0000313" key="1">
    <source>
        <dbReference type="EMBL" id="RGP81410.1"/>
    </source>
</evidence>
<name>A0A395T9K6_9HYPO</name>
<dbReference type="Proteomes" id="UP000266234">
    <property type="component" value="Unassembled WGS sequence"/>
</dbReference>
<comment type="caution">
    <text evidence="1">The sequence shown here is derived from an EMBL/GenBank/DDBJ whole genome shotgun (WGS) entry which is preliminary data.</text>
</comment>
<dbReference type="OrthoDB" id="1046782at2759"/>
<evidence type="ECO:0000313" key="2">
    <source>
        <dbReference type="Proteomes" id="UP000266234"/>
    </source>
</evidence>
<gene>
    <name evidence="1" type="ORF">FLONG3_555</name>
</gene>
<organism evidence="1 2">
    <name type="scientific">Fusarium longipes</name>
    <dbReference type="NCBI Taxonomy" id="694270"/>
    <lineage>
        <taxon>Eukaryota</taxon>
        <taxon>Fungi</taxon>
        <taxon>Dikarya</taxon>
        <taxon>Ascomycota</taxon>
        <taxon>Pezizomycotina</taxon>
        <taxon>Sordariomycetes</taxon>
        <taxon>Hypocreomycetidae</taxon>
        <taxon>Hypocreales</taxon>
        <taxon>Nectriaceae</taxon>
        <taxon>Fusarium</taxon>
    </lineage>
</organism>
<dbReference type="STRING" id="694270.A0A395T9K6"/>
<dbReference type="EMBL" id="PXOG01000011">
    <property type="protein sequence ID" value="RGP81410.1"/>
    <property type="molecule type" value="Genomic_DNA"/>
</dbReference>
<reference evidence="1 2" key="1">
    <citation type="journal article" date="2018" name="PLoS Pathog.">
        <title>Evolution of structural diversity of trichothecenes, a family of toxins produced by plant pathogenic and entomopathogenic fungi.</title>
        <authorList>
            <person name="Proctor R.H."/>
            <person name="McCormick S.P."/>
            <person name="Kim H.S."/>
            <person name="Cardoza R.E."/>
            <person name="Stanley A.M."/>
            <person name="Lindo L."/>
            <person name="Kelly A."/>
            <person name="Brown D.W."/>
            <person name="Lee T."/>
            <person name="Vaughan M.M."/>
            <person name="Alexander N.J."/>
            <person name="Busman M."/>
            <person name="Gutierrez S."/>
        </authorList>
    </citation>
    <scope>NUCLEOTIDE SEQUENCE [LARGE SCALE GENOMIC DNA]</scope>
    <source>
        <strain evidence="1 2">NRRL 20695</strain>
    </source>
</reference>